<keyword evidence="4" id="KW-1185">Reference proteome</keyword>
<dbReference type="PANTHER" id="PTHR45990:SF1">
    <property type="entry name" value="DNA REPAIR PROTEIN REV1"/>
    <property type="match status" value="1"/>
</dbReference>
<accession>A0A2G8KTN5</accession>
<reference evidence="3 4" key="1">
    <citation type="journal article" date="2017" name="PLoS Biol.">
        <title>The sea cucumber genome provides insights into morphological evolution and visceral regeneration.</title>
        <authorList>
            <person name="Zhang X."/>
            <person name="Sun L."/>
            <person name="Yuan J."/>
            <person name="Sun Y."/>
            <person name="Gao Y."/>
            <person name="Zhang L."/>
            <person name="Li S."/>
            <person name="Dai H."/>
            <person name="Hamel J.F."/>
            <person name="Liu C."/>
            <person name="Yu Y."/>
            <person name="Liu S."/>
            <person name="Lin W."/>
            <person name="Guo K."/>
            <person name="Jin S."/>
            <person name="Xu P."/>
            <person name="Storey K.B."/>
            <person name="Huan P."/>
            <person name="Zhang T."/>
            <person name="Zhou Y."/>
            <person name="Zhang J."/>
            <person name="Lin C."/>
            <person name="Li X."/>
            <person name="Xing L."/>
            <person name="Huo D."/>
            <person name="Sun M."/>
            <person name="Wang L."/>
            <person name="Mercier A."/>
            <person name="Li F."/>
            <person name="Yang H."/>
            <person name="Xiang J."/>
        </authorList>
    </citation>
    <scope>NUCLEOTIDE SEQUENCE [LARGE SCALE GENOMIC DNA]</scope>
    <source>
        <strain evidence="3">Shaxun</strain>
        <tissue evidence="3">Muscle</tissue>
    </source>
</reference>
<dbReference type="GO" id="GO:0042276">
    <property type="term" value="P:error-prone translesion synthesis"/>
    <property type="evidence" value="ECO:0007669"/>
    <property type="project" value="TreeGrafter"/>
</dbReference>
<dbReference type="STRING" id="307972.A0A2G8KTN5"/>
<dbReference type="GO" id="GO:0006281">
    <property type="term" value="P:DNA repair"/>
    <property type="evidence" value="ECO:0007669"/>
    <property type="project" value="InterPro"/>
</dbReference>
<dbReference type="Pfam" id="PF00817">
    <property type="entry name" value="IMS"/>
    <property type="match status" value="1"/>
</dbReference>
<dbReference type="InterPro" id="IPR001126">
    <property type="entry name" value="UmuC"/>
</dbReference>
<evidence type="ECO:0000256" key="1">
    <source>
        <dbReference type="SAM" id="MobiDB-lite"/>
    </source>
</evidence>
<feature type="domain" description="UmuC" evidence="2">
    <location>
        <begin position="97"/>
        <end position="164"/>
    </location>
</feature>
<dbReference type="SUPFAM" id="SSF56672">
    <property type="entry name" value="DNA/RNA polymerases"/>
    <property type="match status" value="1"/>
</dbReference>
<comment type="caution">
    <text evidence="3">The sequence shown here is derived from an EMBL/GenBank/DDBJ whole genome shotgun (WGS) entry which is preliminary data.</text>
</comment>
<dbReference type="GO" id="GO:0070987">
    <property type="term" value="P:error-free translesion synthesis"/>
    <property type="evidence" value="ECO:0007669"/>
    <property type="project" value="TreeGrafter"/>
</dbReference>
<evidence type="ECO:0000259" key="2">
    <source>
        <dbReference type="PROSITE" id="PS50173"/>
    </source>
</evidence>
<organism evidence="3 4">
    <name type="scientific">Stichopus japonicus</name>
    <name type="common">Sea cucumber</name>
    <dbReference type="NCBI Taxonomy" id="307972"/>
    <lineage>
        <taxon>Eukaryota</taxon>
        <taxon>Metazoa</taxon>
        <taxon>Echinodermata</taxon>
        <taxon>Eleutherozoa</taxon>
        <taxon>Echinozoa</taxon>
        <taxon>Holothuroidea</taxon>
        <taxon>Aspidochirotacea</taxon>
        <taxon>Aspidochirotida</taxon>
        <taxon>Stichopodidae</taxon>
        <taxon>Apostichopus</taxon>
    </lineage>
</organism>
<gene>
    <name evidence="3" type="ORF">BSL78_11732</name>
</gene>
<protein>
    <recommendedName>
        <fullName evidence="2">UmuC domain-containing protein</fullName>
    </recommendedName>
</protein>
<evidence type="ECO:0000313" key="4">
    <source>
        <dbReference type="Proteomes" id="UP000230750"/>
    </source>
</evidence>
<dbReference type="EMBL" id="MRZV01000376">
    <property type="protein sequence ID" value="PIK51364.1"/>
    <property type="molecule type" value="Genomic_DNA"/>
</dbReference>
<dbReference type="Gene3D" id="3.40.1170.60">
    <property type="match status" value="1"/>
</dbReference>
<dbReference type="GO" id="GO:0017125">
    <property type="term" value="F:deoxycytidyl transferase activity"/>
    <property type="evidence" value="ECO:0007669"/>
    <property type="project" value="TreeGrafter"/>
</dbReference>
<feature type="compositionally biased region" description="Basic and acidic residues" evidence="1">
    <location>
        <begin position="17"/>
        <end position="26"/>
    </location>
</feature>
<dbReference type="OrthoDB" id="427711at2759"/>
<dbReference type="AlphaFoldDB" id="A0A2G8KTN5"/>
<evidence type="ECO:0000313" key="3">
    <source>
        <dbReference type="EMBL" id="PIK51364.1"/>
    </source>
</evidence>
<sequence length="184" mass="20668">MWTCPTAKTIDTNSDDENSHKEEISGREVSGVAAEEQGMSEQRVNSEESMKIRQNIDTDHHVSSQCKKDYLKNKSGIKCLTDTSDGEERASKDVKMEISVGSCLQHNPLAEIASCSYEARAFGVEKGMILSRAKELCPHIVTIPYDFENYHRVSRILYETVASLIHMTLLDNEGCGGVNWQYFL</sequence>
<dbReference type="GO" id="GO:0005634">
    <property type="term" value="C:nucleus"/>
    <property type="evidence" value="ECO:0007669"/>
    <property type="project" value="TreeGrafter"/>
</dbReference>
<dbReference type="PANTHER" id="PTHR45990">
    <property type="entry name" value="DNA REPAIR PROTEIN REV1"/>
    <property type="match status" value="1"/>
</dbReference>
<dbReference type="Gene3D" id="3.30.70.270">
    <property type="match status" value="1"/>
</dbReference>
<dbReference type="Proteomes" id="UP000230750">
    <property type="component" value="Unassembled WGS sequence"/>
</dbReference>
<dbReference type="PROSITE" id="PS50173">
    <property type="entry name" value="UMUC"/>
    <property type="match status" value="1"/>
</dbReference>
<dbReference type="InterPro" id="IPR043128">
    <property type="entry name" value="Rev_trsase/Diguanyl_cyclase"/>
</dbReference>
<proteinExistence type="predicted"/>
<dbReference type="InterPro" id="IPR043502">
    <property type="entry name" value="DNA/RNA_pol_sf"/>
</dbReference>
<dbReference type="GO" id="GO:0003887">
    <property type="term" value="F:DNA-directed DNA polymerase activity"/>
    <property type="evidence" value="ECO:0007669"/>
    <property type="project" value="TreeGrafter"/>
</dbReference>
<name>A0A2G8KTN5_STIJA</name>
<feature type="region of interest" description="Disordered" evidence="1">
    <location>
        <begin position="1"/>
        <end position="50"/>
    </location>
</feature>